<feature type="compositionally biased region" description="Acidic residues" evidence="1">
    <location>
        <begin position="455"/>
        <end position="465"/>
    </location>
</feature>
<feature type="compositionally biased region" description="Polar residues" evidence="1">
    <location>
        <begin position="431"/>
        <end position="440"/>
    </location>
</feature>
<dbReference type="RefSeq" id="XP_068366267.1">
    <property type="nucleotide sequence ID" value="XM_068499263.1"/>
</dbReference>
<accession>A0A1J4KPG7</accession>
<feature type="compositionally biased region" description="Basic and acidic residues" evidence="1">
    <location>
        <begin position="554"/>
        <end position="574"/>
    </location>
</feature>
<evidence type="ECO:0000313" key="3">
    <source>
        <dbReference type="Proteomes" id="UP000179807"/>
    </source>
</evidence>
<feature type="compositionally biased region" description="Basic and acidic residues" evidence="1">
    <location>
        <begin position="441"/>
        <end position="454"/>
    </location>
</feature>
<feature type="compositionally biased region" description="Low complexity" evidence="1">
    <location>
        <begin position="168"/>
        <end position="195"/>
    </location>
</feature>
<gene>
    <name evidence="2" type="ORF">TRFO_16898</name>
</gene>
<dbReference type="VEuPathDB" id="TrichDB:TRFO_16898"/>
<dbReference type="EMBL" id="MLAK01000548">
    <property type="protein sequence ID" value="OHT13131.1"/>
    <property type="molecule type" value="Genomic_DNA"/>
</dbReference>
<name>A0A1J4KPG7_9EUKA</name>
<feature type="compositionally biased region" description="Basic and acidic residues" evidence="1">
    <location>
        <begin position="344"/>
        <end position="353"/>
    </location>
</feature>
<feature type="compositionally biased region" description="Basic and acidic residues" evidence="1">
    <location>
        <begin position="410"/>
        <end position="425"/>
    </location>
</feature>
<feature type="compositionally biased region" description="Acidic residues" evidence="1">
    <location>
        <begin position="541"/>
        <end position="553"/>
    </location>
</feature>
<dbReference type="AlphaFoldDB" id="A0A1J4KPG7"/>
<feature type="compositionally biased region" description="Basic and acidic residues" evidence="1">
    <location>
        <begin position="510"/>
        <end position="520"/>
    </location>
</feature>
<feature type="compositionally biased region" description="Acidic residues" evidence="1">
    <location>
        <begin position="395"/>
        <end position="409"/>
    </location>
</feature>
<feature type="compositionally biased region" description="Basic and acidic residues" evidence="1">
    <location>
        <begin position="374"/>
        <end position="394"/>
    </location>
</feature>
<proteinExistence type="predicted"/>
<feature type="region of interest" description="Disordered" evidence="1">
    <location>
        <begin position="227"/>
        <end position="613"/>
    </location>
</feature>
<sequence length="645" mass="75656">MKELVILRSEVNELKSRYDEMVKSKYNSDSFNVDIAKKYGKPEDAESQEKIMEYSPKVTFLQNQLTDLEKVLTENGSFYSKDSVKKIQFETQFEKNLIQNEKLKILKMKEEIERNKCTLNDEDLQASKKEGDSNVNKYIKLMRMKKKAFHEAKTLDCKLFNILNPTKNSSQKNNFSNSQTSNKSSSINSGKSTTNYSYDDLVNYQNELESLRKRRIRKQLQLKEKQMAYESQKSKSAPLEPIIDSNTETLTSTSKPKQKPKAKPTPMPNKSKKPSKVNEHNMLKNSPAKPLKSSPQNEKIDNKNTIKNENPQSNKNKDDKEEDKITFDDFENDSDNGFDVDIFDMTKNEKFLNDYEEEEEEEEEETNENNNSQKSEEKIVNRSQKIEAEEKIEIENFDDEDEYEYEYEENDNKKKENENKDKNDLLEIAQGISTNLGTNLKSEKTFTVAEKDEQFEYEYDYEEEKDEKSKPESKNNDRLLKKNKDTTTERGTDSSKDIKSEKQLGNQDEVENKAKKDHQVSFDLAGQINSMTKNLVTTKEEEYEYDYEYENNDDTEKAKTNVKTDSHKAATTKDDDYEYEYEEEEKDKIKEKVKTTPERKSRKESSPKDEYEYDYEEGDIISRAIQKNDTIILEDAIEEEEEDLF</sequence>
<evidence type="ECO:0000313" key="2">
    <source>
        <dbReference type="EMBL" id="OHT13131.1"/>
    </source>
</evidence>
<feature type="compositionally biased region" description="Polar residues" evidence="1">
    <location>
        <begin position="527"/>
        <end position="536"/>
    </location>
</feature>
<feature type="compositionally biased region" description="Basic and acidic residues" evidence="1">
    <location>
        <begin position="466"/>
        <end position="502"/>
    </location>
</feature>
<feature type="compositionally biased region" description="Acidic residues" evidence="1">
    <location>
        <begin position="328"/>
        <end position="342"/>
    </location>
</feature>
<feature type="compositionally biased region" description="Acidic residues" evidence="1">
    <location>
        <begin position="575"/>
        <end position="585"/>
    </location>
</feature>
<feature type="region of interest" description="Disordered" evidence="1">
    <location>
        <begin position="168"/>
        <end position="197"/>
    </location>
</feature>
<organism evidence="2 3">
    <name type="scientific">Tritrichomonas foetus</name>
    <dbReference type="NCBI Taxonomy" id="1144522"/>
    <lineage>
        <taxon>Eukaryota</taxon>
        <taxon>Metamonada</taxon>
        <taxon>Parabasalia</taxon>
        <taxon>Tritrichomonadida</taxon>
        <taxon>Tritrichomonadidae</taxon>
        <taxon>Tritrichomonas</taxon>
    </lineage>
</organism>
<evidence type="ECO:0000256" key="1">
    <source>
        <dbReference type="SAM" id="MobiDB-lite"/>
    </source>
</evidence>
<feature type="compositionally biased region" description="Basic and acidic residues" evidence="1">
    <location>
        <begin position="586"/>
        <end position="610"/>
    </location>
</feature>
<comment type="caution">
    <text evidence="2">The sequence shown here is derived from an EMBL/GenBank/DDBJ whole genome shotgun (WGS) entry which is preliminary data.</text>
</comment>
<dbReference type="Proteomes" id="UP000179807">
    <property type="component" value="Unassembled WGS sequence"/>
</dbReference>
<dbReference type="GeneID" id="94833967"/>
<feature type="compositionally biased region" description="Basic and acidic residues" evidence="1">
    <location>
        <begin position="315"/>
        <end position="327"/>
    </location>
</feature>
<keyword evidence="3" id="KW-1185">Reference proteome</keyword>
<feature type="compositionally biased region" description="Polar residues" evidence="1">
    <location>
        <begin position="244"/>
        <end position="254"/>
    </location>
</feature>
<protein>
    <submittedName>
        <fullName evidence="2">Uncharacterized protein</fullName>
    </submittedName>
</protein>
<reference evidence="2" key="1">
    <citation type="submission" date="2016-10" db="EMBL/GenBank/DDBJ databases">
        <authorList>
            <person name="Benchimol M."/>
            <person name="Almeida L.G."/>
            <person name="Vasconcelos A.T."/>
            <person name="Perreira-Neves A."/>
            <person name="Rosa I.A."/>
            <person name="Tasca T."/>
            <person name="Bogo M.R."/>
            <person name="de Souza W."/>
        </authorList>
    </citation>
    <scope>NUCLEOTIDE SEQUENCE [LARGE SCALE GENOMIC DNA]</scope>
    <source>
        <strain evidence="2">K</strain>
    </source>
</reference>
<feature type="compositionally biased region" description="Acidic residues" evidence="1">
    <location>
        <begin position="354"/>
        <end position="367"/>
    </location>
</feature>